<gene>
    <name evidence="2" type="ordered locus">mru_0716</name>
</gene>
<keyword evidence="1" id="KW-0812">Transmembrane</keyword>
<dbReference type="EMBL" id="CP001719">
    <property type="protein sequence ID" value="ADC46567.1"/>
    <property type="molecule type" value="Genomic_DNA"/>
</dbReference>
<keyword evidence="1" id="KW-0472">Membrane</keyword>
<dbReference type="KEGG" id="mru:mru_0716"/>
<sequence length="352" mass="39316">MNLKINKYIPFGIILIILGGSLYFLSGIDQFIRPFTQPILMGSSKGKDILFFVLFGITIILSSIGDNERIHNYLMNLSIPEKLKDKDFYLKLSLILFLITAISGLAVELYLRASLGLNWNTILVIMNPSLTSTSFLHSHLYKSIFGIILGIFLSHIPAGIHTGSSLSSYAPSVISLLFILIPITYISMVLSNQRRKAASRILLAFTSTLGIIGLIDGGLFATPAIGGIYGILILMYNEEILDGISDFITEKDKRDGIKEKLNEELRAIKSIFNNKNIKKYLKIALPHIALILIIILRFSVAFYGACPDSYELIISNGHDLDLDEYDTLNISENGDRTVVHLSNQYNEMELFK</sequence>
<dbReference type="HOGENOM" id="CLU_848915_0_0_2"/>
<proteinExistence type="predicted"/>
<keyword evidence="3" id="KW-1185">Reference proteome</keyword>
<dbReference type="GeneID" id="8770364"/>
<feature type="transmembrane region" description="Helical" evidence="1">
    <location>
        <begin position="169"/>
        <end position="190"/>
    </location>
</feature>
<dbReference type="PATRIC" id="fig|634498.28.peg.719"/>
<feature type="transmembrane region" description="Helical" evidence="1">
    <location>
        <begin position="143"/>
        <end position="163"/>
    </location>
</feature>
<name>D3E206_METRM</name>
<feature type="transmembrane region" description="Helical" evidence="1">
    <location>
        <begin position="117"/>
        <end position="136"/>
    </location>
</feature>
<dbReference type="OrthoDB" id="81523at2157"/>
<feature type="transmembrane region" description="Helical" evidence="1">
    <location>
        <begin position="220"/>
        <end position="237"/>
    </location>
</feature>
<dbReference type="RefSeq" id="WP_012955518.1">
    <property type="nucleotide sequence ID" value="NC_013790.1"/>
</dbReference>
<feature type="transmembrane region" description="Helical" evidence="1">
    <location>
        <begin position="49"/>
        <end position="67"/>
    </location>
</feature>
<keyword evidence="1" id="KW-1133">Transmembrane helix</keyword>
<evidence type="ECO:0000313" key="2">
    <source>
        <dbReference type="EMBL" id="ADC46567.1"/>
    </source>
</evidence>
<feature type="transmembrane region" description="Helical" evidence="1">
    <location>
        <begin position="88"/>
        <end position="111"/>
    </location>
</feature>
<accession>D3E206</accession>
<dbReference type="AlphaFoldDB" id="D3E206"/>
<evidence type="ECO:0000313" key="3">
    <source>
        <dbReference type="Proteomes" id="UP000008680"/>
    </source>
</evidence>
<feature type="transmembrane region" description="Helical" evidence="1">
    <location>
        <begin position="7"/>
        <end position="25"/>
    </location>
</feature>
<organism evidence="2 3">
    <name type="scientific">Methanobrevibacter ruminantium (strain ATCC 35063 / DSM 1093 / JCM 13430 / OCM 146 / M1)</name>
    <name type="common">Methanobacterium ruminantium</name>
    <dbReference type="NCBI Taxonomy" id="634498"/>
    <lineage>
        <taxon>Archaea</taxon>
        <taxon>Methanobacteriati</taxon>
        <taxon>Methanobacteriota</taxon>
        <taxon>Methanomada group</taxon>
        <taxon>Methanobacteria</taxon>
        <taxon>Methanobacteriales</taxon>
        <taxon>Methanobacteriaceae</taxon>
        <taxon>Methanobrevibacter</taxon>
    </lineage>
</organism>
<evidence type="ECO:0000256" key="1">
    <source>
        <dbReference type="SAM" id="Phobius"/>
    </source>
</evidence>
<dbReference type="Proteomes" id="UP000008680">
    <property type="component" value="Chromosome"/>
</dbReference>
<protein>
    <submittedName>
        <fullName evidence="2">Uncharacterized protein</fullName>
    </submittedName>
</protein>
<reference evidence="2 3" key="1">
    <citation type="journal article" date="2010" name="PLoS ONE">
        <title>The genome sequence of the rumen methanogen Methanobrevibacter ruminantium reveals new possibilities for controlling ruminant methane emissions.</title>
        <authorList>
            <person name="Leahy S.C."/>
            <person name="Kelly W.J."/>
            <person name="Altermann E."/>
            <person name="Ronimus R.S."/>
            <person name="Yeoman C.J."/>
            <person name="Pacheco D.M."/>
            <person name="Li D."/>
            <person name="Kong Z."/>
            <person name="McTavish S."/>
            <person name="Sang C."/>
            <person name="Lambie S.C."/>
            <person name="Janssen P.H."/>
            <person name="Dey D."/>
            <person name="Attwood G.T."/>
        </authorList>
    </citation>
    <scope>NUCLEOTIDE SEQUENCE [LARGE SCALE GENOMIC DNA]</scope>
    <source>
        <strain evidence="3">ATCC 35063 / DSM 1093 / JCM 13430 / OCM 146 / M1</strain>
    </source>
</reference>
<feature type="transmembrane region" description="Helical" evidence="1">
    <location>
        <begin position="283"/>
        <end position="305"/>
    </location>
</feature>
<dbReference type="eggNOG" id="arCOG06480">
    <property type="taxonomic scope" value="Archaea"/>
</dbReference>